<dbReference type="InterPro" id="IPR009875">
    <property type="entry name" value="PilZ_domain"/>
</dbReference>
<dbReference type="Pfam" id="PF07238">
    <property type="entry name" value="PilZ"/>
    <property type="match status" value="1"/>
</dbReference>
<keyword evidence="3" id="KW-1185">Reference proteome</keyword>
<name>A0A8J3WGS9_PLARO</name>
<dbReference type="EMBL" id="BOOI01000091">
    <property type="protein sequence ID" value="GIH88835.1"/>
    <property type="molecule type" value="Genomic_DNA"/>
</dbReference>
<gene>
    <name evidence="2" type="ORF">Pro02_72430</name>
</gene>
<proteinExistence type="predicted"/>
<reference evidence="2" key="1">
    <citation type="submission" date="2021-01" db="EMBL/GenBank/DDBJ databases">
        <title>Whole genome shotgun sequence of Planobispora rosea NBRC 15558.</title>
        <authorList>
            <person name="Komaki H."/>
            <person name="Tamura T."/>
        </authorList>
    </citation>
    <scope>NUCLEOTIDE SEQUENCE</scope>
    <source>
        <strain evidence="2">NBRC 15558</strain>
    </source>
</reference>
<sequence>MKLLPPLKSALYVCVDDDAGHRSRLEAILGDDIVIAAPAGAEKLEAAEVGSHLSLFWIDEGGRVALPVRLEHISGSPERWRLRPLSEPQRIGRREHLRGGGGEKMRISTLAAQPAITFDSTLLDLSEKALRCWAPASDIAEGEELHIQVMLSTGILSQIGTVTIVRDDPDGFGQQIVVKFRQLATPTVQMIRRYLFAWEGTRRRNQERASAEPSTVAGAG</sequence>
<feature type="domain" description="PilZ" evidence="1">
    <location>
        <begin position="93"/>
        <end position="197"/>
    </location>
</feature>
<dbReference type="GO" id="GO:0035438">
    <property type="term" value="F:cyclic-di-GMP binding"/>
    <property type="evidence" value="ECO:0007669"/>
    <property type="project" value="InterPro"/>
</dbReference>
<evidence type="ECO:0000259" key="1">
    <source>
        <dbReference type="Pfam" id="PF07238"/>
    </source>
</evidence>
<dbReference type="AlphaFoldDB" id="A0A8J3WGS9"/>
<dbReference type="RefSeq" id="WP_068925570.1">
    <property type="nucleotide sequence ID" value="NZ_BMQP01000059.1"/>
</dbReference>
<comment type="caution">
    <text evidence="2">The sequence shown here is derived from an EMBL/GenBank/DDBJ whole genome shotgun (WGS) entry which is preliminary data.</text>
</comment>
<accession>A0A8J3WGS9</accession>
<evidence type="ECO:0000313" key="2">
    <source>
        <dbReference type="EMBL" id="GIH88835.1"/>
    </source>
</evidence>
<organism evidence="2 3">
    <name type="scientific">Planobispora rosea</name>
    <dbReference type="NCBI Taxonomy" id="35762"/>
    <lineage>
        <taxon>Bacteria</taxon>
        <taxon>Bacillati</taxon>
        <taxon>Actinomycetota</taxon>
        <taxon>Actinomycetes</taxon>
        <taxon>Streptosporangiales</taxon>
        <taxon>Streptosporangiaceae</taxon>
        <taxon>Planobispora</taxon>
    </lineage>
</organism>
<evidence type="ECO:0000313" key="3">
    <source>
        <dbReference type="Proteomes" id="UP000655044"/>
    </source>
</evidence>
<dbReference type="Proteomes" id="UP000655044">
    <property type="component" value="Unassembled WGS sequence"/>
</dbReference>
<protein>
    <recommendedName>
        <fullName evidence="1">PilZ domain-containing protein</fullName>
    </recommendedName>
</protein>